<evidence type="ECO:0000313" key="3">
    <source>
        <dbReference type="Proteomes" id="UP001287356"/>
    </source>
</evidence>
<evidence type="ECO:0000256" key="1">
    <source>
        <dbReference type="SAM" id="MobiDB-lite"/>
    </source>
</evidence>
<reference evidence="2" key="2">
    <citation type="submission" date="2023-06" db="EMBL/GenBank/DDBJ databases">
        <authorList>
            <consortium name="Lawrence Berkeley National Laboratory"/>
            <person name="Haridas S."/>
            <person name="Hensen N."/>
            <person name="Bonometti L."/>
            <person name="Westerberg I."/>
            <person name="Brannstrom I.O."/>
            <person name="Guillou S."/>
            <person name="Cros-Aarteil S."/>
            <person name="Calhoun S."/>
            <person name="Kuo A."/>
            <person name="Mondo S."/>
            <person name="Pangilinan J."/>
            <person name="Riley R."/>
            <person name="Labutti K."/>
            <person name="Andreopoulos B."/>
            <person name="Lipzen A."/>
            <person name="Chen C."/>
            <person name="Yanf M."/>
            <person name="Daum C."/>
            <person name="Ng V."/>
            <person name="Clum A."/>
            <person name="Steindorff A."/>
            <person name="Ohm R."/>
            <person name="Martin F."/>
            <person name="Silar P."/>
            <person name="Natvig D."/>
            <person name="Lalanne C."/>
            <person name="Gautier V."/>
            <person name="Ament-Velasquez S.L."/>
            <person name="Kruys A."/>
            <person name="Hutchinson M.I."/>
            <person name="Powell A.J."/>
            <person name="Barry K."/>
            <person name="Miller A.N."/>
            <person name="Grigoriev I.V."/>
            <person name="Debuchy R."/>
            <person name="Gladieux P."/>
            <person name="Thoren M.H."/>
            <person name="Johannesson H."/>
        </authorList>
    </citation>
    <scope>NUCLEOTIDE SEQUENCE</scope>
    <source>
        <strain evidence="2">CBS 958.72</strain>
    </source>
</reference>
<keyword evidence="3" id="KW-1185">Reference proteome</keyword>
<dbReference type="AlphaFoldDB" id="A0AAE0TXD6"/>
<comment type="caution">
    <text evidence="2">The sequence shown here is derived from an EMBL/GenBank/DDBJ whole genome shotgun (WGS) entry which is preliminary data.</text>
</comment>
<gene>
    <name evidence="2" type="ORF">B0T24DRAFT_33185</name>
</gene>
<dbReference type="Proteomes" id="UP001287356">
    <property type="component" value="Unassembled WGS sequence"/>
</dbReference>
<protein>
    <submittedName>
        <fullName evidence="2">Uncharacterized protein</fullName>
    </submittedName>
</protein>
<organism evidence="2 3">
    <name type="scientific">Lasiosphaeria ovina</name>
    <dbReference type="NCBI Taxonomy" id="92902"/>
    <lineage>
        <taxon>Eukaryota</taxon>
        <taxon>Fungi</taxon>
        <taxon>Dikarya</taxon>
        <taxon>Ascomycota</taxon>
        <taxon>Pezizomycotina</taxon>
        <taxon>Sordariomycetes</taxon>
        <taxon>Sordariomycetidae</taxon>
        <taxon>Sordariales</taxon>
        <taxon>Lasiosphaeriaceae</taxon>
        <taxon>Lasiosphaeria</taxon>
    </lineage>
</organism>
<reference evidence="2" key="1">
    <citation type="journal article" date="2023" name="Mol. Phylogenet. Evol.">
        <title>Genome-scale phylogeny and comparative genomics of the fungal order Sordariales.</title>
        <authorList>
            <person name="Hensen N."/>
            <person name="Bonometti L."/>
            <person name="Westerberg I."/>
            <person name="Brannstrom I.O."/>
            <person name="Guillou S."/>
            <person name="Cros-Aarteil S."/>
            <person name="Calhoun S."/>
            <person name="Haridas S."/>
            <person name="Kuo A."/>
            <person name="Mondo S."/>
            <person name="Pangilinan J."/>
            <person name="Riley R."/>
            <person name="LaButti K."/>
            <person name="Andreopoulos B."/>
            <person name="Lipzen A."/>
            <person name="Chen C."/>
            <person name="Yan M."/>
            <person name="Daum C."/>
            <person name="Ng V."/>
            <person name="Clum A."/>
            <person name="Steindorff A."/>
            <person name="Ohm R.A."/>
            <person name="Martin F."/>
            <person name="Silar P."/>
            <person name="Natvig D.O."/>
            <person name="Lalanne C."/>
            <person name="Gautier V."/>
            <person name="Ament-Velasquez S.L."/>
            <person name="Kruys A."/>
            <person name="Hutchinson M.I."/>
            <person name="Powell A.J."/>
            <person name="Barry K."/>
            <person name="Miller A.N."/>
            <person name="Grigoriev I.V."/>
            <person name="Debuchy R."/>
            <person name="Gladieux P."/>
            <person name="Hiltunen Thoren M."/>
            <person name="Johannesson H."/>
        </authorList>
    </citation>
    <scope>NUCLEOTIDE SEQUENCE</scope>
    <source>
        <strain evidence="2">CBS 958.72</strain>
    </source>
</reference>
<proteinExistence type="predicted"/>
<evidence type="ECO:0000313" key="2">
    <source>
        <dbReference type="EMBL" id="KAK3383064.1"/>
    </source>
</evidence>
<dbReference type="EMBL" id="JAULSN010000001">
    <property type="protein sequence ID" value="KAK3383064.1"/>
    <property type="molecule type" value="Genomic_DNA"/>
</dbReference>
<accession>A0AAE0TXD6</accession>
<sequence length="206" mass="22689">MSCPPQERPKRPRQLWVARIQERFEVWGFIAMASGPGSANIAGIEVCEEKQKLEPVFNPTRLLLASTSTPRLGPTERSNRAKRRLSARCRCPSPIPPLPALVVSTRFLVLPNTSSPSPRQLGYTYVLRTYGRYVEVYKCARPEPGSPVVPFDLGTPCICHGTSIGLRCMDRHVRTVQCCTPSGHGGQVGKEPTRPCSQSPPPVTGR</sequence>
<feature type="region of interest" description="Disordered" evidence="1">
    <location>
        <begin position="182"/>
        <end position="206"/>
    </location>
</feature>
<name>A0AAE0TXD6_9PEZI</name>